<evidence type="ECO:0000313" key="2">
    <source>
        <dbReference type="Proteomes" id="UP000606172"/>
    </source>
</evidence>
<dbReference type="Proteomes" id="UP000606172">
    <property type="component" value="Unassembled WGS sequence"/>
</dbReference>
<evidence type="ECO:0000313" key="1">
    <source>
        <dbReference type="EMBL" id="GII93455.1"/>
    </source>
</evidence>
<gene>
    <name evidence="1" type="ORF">Ssi02_36860</name>
</gene>
<name>A0A919RIJ7_9ACTN</name>
<organism evidence="1 2">
    <name type="scientific">Sinosporangium siamense</name>
    <dbReference type="NCBI Taxonomy" id="1367973"/>
    <lineage>
        <taxon>Bacteria</taxon>
        <taxon>Bacillati</taxon>
        <taxon>Actinomycetota</taxon>
        <taxon>Actinomycetes</taxon>
        <taxon>Streptosporangiales</taxon>
        <taxon>Streptosporangiaceae</taxon>
        <taxon>Sinosporangium</taxon>
    </lineage>
</organism>
<keyword evidence="2" id="KW-1185">Reference proteome</keyword>
<sequence>MAVPYGALSPLRGWSGKMVGMIERPLLLVDVDGVLNPLGRPTPDFRKYECHVEGQTYTVFLNSRHGTRLLSLAVETGSELVWATTWEHWANEWIAPRLSLPQLPVIKLPPNVRGQFGEMFKTPAIAEYVGRRPFVWFDDQVWAADEDYLRAHPGVGDFLLVQVDPRVGLTQTEFGYAREWLRRLP</sequence>
<dbReference type="AlphaFoldDB" id="A0A919RIJ7"/>
<accession>A0A919RIJ7</accession>
<evidence type="ECO:0008006" key="3">
    <source>
        <dbReference type="Google" id="ProtNLM"/>
    </source>
</evidence>
<reference evidence="1" key="1">
    <citation type="submission" date="2021-01" db="EMBL/GenBank/DDBJ databases">
        <title>Whole genome shotgun sequence of Sinosporangium siamense NBRC 109515.</title>
        <authorList>
            <person name="Komaki H."/>
            <person name="Tamura T."/>
        </authorList>
    </citation>
    <scope>NUCLEOTIDE SEQUENCE</scope>
    <source>
        <strain evidence="1">NBRC 109515</strain>
    </source>
</reference>
<dbReference type="EMBL" id="BOOW01000022">
    <property type="protein sequence ID" value="GII93455.1"/>
    <property type="molecule type" value="Genomic_DNA"/>
</dbReference>
<proteinExistence type="predicted"/>
<comment type="caution">
    <text evidence="1">The sequence shown here is derived from an EMBL/GenBank/DDBJ whole genome shotgun (WGS) entry which is preliminary data.</text>
</comment>
<protein>
    <recommendedName>
        <fullName evidence="3">Secreted protein</fullName>
    </recommendedName>
</protein>
<dbReference type="Pfam" id="PF18143">
    <property type="entry name" value="HAD_SAK_2"/>
    <property type="match status" value="1"/>
</dbReference>